<evidence type="ECO:0000256" key="3">
    <source>
        <dbReference type="ARBA" id="ARBA00022989"/>
    </source>
</evidence>
<proteinExistence type="predicted"/>
<dbReference type="SUPFAM" id="SSF50182">
    <property type="entry name" value="Sm-like ribonucleoproteins"/>
    <property type="match status" value="1"/>
</dbReference>
<evidence type="ECO:0000256" key="2">
    <source>
        <dbReference type="ARBA" id="ARBA00022692"/>
    </source>
</evidence>
<keyword evidence="3 5" id="KW-1133">Transmembrane helix</keyword>
<dbReference type="Gene3D" id="2.30.30.60">
    <property type="match status" value="1"/>
</dbReference>
<keyword evidence="4 5" id="KW-0472">Membrane</keyword>
<dbReference type="GO" id="GO:0016020">
    <property type="term" value="C:membrane"/>
    <property type="evidence" value="ECO:0007669"/>
    <property type="project" value="UniProtKB-SubCell"/>
</dbReference>
<name>A0AA96GDW4_9BACT</name>
<dbReference type="RefSeq" id="WP_312640877.1">
    <property type="nucleotide sequence ID" value="NZ_CP116967.1"/>
</dbReference>
<protein>
    <submittedName>
        <fullName evidence="7">Mechanosensitive ion channel family protein</fullName>
    </submittedName>
</protein>
<evidence type="ECO:0000313" key="8">
    <source>
        <dbReference type="Proteomes" id="UP001302719"/>
    </source>
</evidence>
<evidence type="ECO:0000313" key="7">
    <source>
        <dbReference type="EMBL" id="WNM56944.1"/>
    </source>
</evidence>
<keyword evidence="8" id="KW-1185">Reference proteome</keyword>
<feature type="transmembrane region" description="Helical" evidence="5">
    <location>
        <begin position="12"/>
        <end position="33"/>
    </location>
</feature>
<evidence type="ECO:0000256" key="5">
    <source>
        <dbReference type="SAM" id="Phobius"/>
    </source>
</evidence>
<evidence type="ECO:0000259" key="6">
    <source>
        <dbReference type="Pfam" id="PF00924"/>
    </source>
</evidence>
<dbReference type="Proteomes" id="UP001302719">
    <property type="component" value="Chromosome"/>
</dbReference>
<organism evidence="7 8">
    <name type="scientific">Candidatus Nitrospira allomarina</name>
    <dbReference type="NCBI Taxonomy" id="3020900"/>
    <lineage>
        <taxon>Bacteria</taxon>
        <taxon>Pseudomonadati</taxon>
        <taxon>Nitrospirota</taxon>
        <taxon>Nitrospiria</taxon>
        <taxon>Nitrospirales</taxon>
        <taxon>Nitrospiraceae</taxon>
        <taxon>Nitrospira</taxon>
    </lineage>
</organism>
<evidence type="ECO:0000256" key="4">
    <source>
        <dbReference type="ARBA" id="ARBA00023136"/>
    </source>
</evidence>
<keyword evidence="2 5" id="KW-0812">Transmembrane</keyword>
<dbReference type="GO" id="GO:0008381">
    <property type="term" value="F:mechanosensitive monoatomic ion channel activity"/>
    <property type="evidence" value="ECO:0007669"/>
    <property type="project" value="UniProtKB-ARBA"/>
</dbReference>
<sequence length="287" mass="32427">MEQILDSPGDIFIRYGLSTFFLLLIIIIVRMGIHHSLFRSTELSVETRRRWAVNLRNGLLLLFILGMIFIWAPQLQTFAVSVFAVAVAFVLATKEIIDCLSGSGLRVLTKAYSLGDRIEIGGIRGNVVDHNALTTTVLEIGPGQTSHQYTGRAMVIPNSFIFDHPLTNETYTKKYRLHIVTVPLSTDDDWKTAERLLLQAGEEEAAPYIEEARTYLKKLEGKLWLDSPSVEPRVTIQLPEPGRINLLLRVPCPTQYPSRLEQAILRKFLAEFSFAPRLVIQESHSSH</sequence>
<evidence type="ECO:0000256" key="1">
    <source>
        <dbReference type="ARBA" id="ARBA00004370"/>
    </source>
</evidence>
<dbReference type="KEGG" id="nall:PP769_13280"/>
<dbReference type="EMBL" id="CP116967">
    <property type="protein sequence ID" value="WNM56944.1"/>
    <property type="molecule type" value="Genomic_DNA"/>
</dbReference>
<dbReference type="AlphaFoldDB" id="A0AA96GDW4"/>
<dbReference type="Pfam" id="PF00924">
    <property type="entry name" value="MS_channel_2nd"/>
    <property type="match status" value="1"/>
</dbReference>
<reference evidence="7 8" key="1">
    <citation type="submission" date="2023-01" db="EMBL/GenBank/DDBJ databases">
        <title>Cultivation and genomic characterization of new, ubiquitous marine nitrite-oxidizing bacteria from the Nitrospirales.</title>
        <authorList>
            <person name="Mueller A.J."/>
            <person name="Daebeler A."/>
            <person name="Herbold C.W."/>
            <person name="Kirkegaard R.H."/>
            <person name="Daims H."/>
        </authorList>
    </citation>
    <scope>NUCLEOTIDE SEQUENCE [LARGE SCALE GENOMIC DNA]</scope>
    <source>
        <strain evidence="7 8">VA</strain>
    </source>
</reference>
<gene>
    <name evidence="7" type="ORF">PP769_13280</name>
</gene>
<dbReference type="PANTHER" id="PTHR30566:SF27">
    <property type="entry name" value="MECHANOSENSITIVE ION CHANNEL PROTEIN"/>
    <property type="match status" value="1"/>
</dbReference>
<dbReference type="PANTHER" id="PTHR30566">
    <property type="entry name" value="YNAI-RELATED MECHANOSENSITIVE ION CHANNEL"/>
    <property type="match status" value="1"/>
</dbReference>
<dbReference type="InterPro" id="IPR006685">
    <property type="entry name" value="MscS_channel_2nd"/>
</dbReference>
<dbReference type="InterPro" id="IPR010920">
    <property type="entry name" value="LSM_dom_sf"/>
</dbReference>
<comment type="subcellular location">
    <subcellularLocation>
        <location evidence="1">Membrane</location>
    </subcellularLocation>
</comment>
<accession>A0AA96GDW4</accession>
<feature type="domain" description="Mechanosensitive ion channel MscS" evidence="6">
    <location>
        <begin position="108"/>
        <end position="169"/>
    </location>
</feature>
<dbReference type="InterPro" id="IPR023408">
    <property type="entry name" value="MscS_beta-dom_sf"/>
</dbReference>
<feature type="transmembrane region" description="Helical" evidence="5">
    <location>
        <begin position="54"/>
        <end position="72"/>
    </location>
</feature>